<dbReference type="AlphaFoldDB" id="A0A183GFT7"/>
<protein>
    <submittedName>
        <fullName evidence="4">Velvet domain-containing protein</fullName>
    </submittedName>
</protein>
<accession>A0A3P8BSM8</accession>
<evidence type="ECO:0000256" key="1">
    <source>
        <dbReference type="SAM" id="MobiDB-lite"/>
    </source>
</evidence>
<evidence type="ECO:0000313" key="3">
    <source>
        <dbReference type="Proteomes" id="UP000050761"/>
    </source>
</evidence>
<organism evidence="3 4">
    <name type="scientific">Heligmosomoides polygyrus</name>
    <name type="common">Parasitic roundworm</name>
    <dbReference type="NCBI Taxonomy" id="6339"/>
    <lineage>
        <taxon>Eukaryota</taxon>
        <taxon>Metazoa</taxon>
        <taxon>Ecdysozoa</taxon>
        <taxon>Nematoda</taxon>
        <taxon>Chromadorea</taxon>
        <taxon>Rhabditida</taxon>
        <taxon>Rhabditina</taxon>
        <taxon>Rhabditomorpha</taxon>
        <taxon>Strongyloidea</taxon>
        <taxon>Heligmosomidae</taxon>
        <taxon>Heligmosomoides</taxon>
    </lineage>
</organism>
<gene>
    <name evidence="2" type="ORF">HPBE_LOCUS21289</name>
</gene>
<evidence type="ECO:0000313" key="4">
    <source>
        <dbReference type="WBParaSite" id="HPBE_0002129001-mRNA-1"/>
    </source>
</evidence>
<feature type="region of interest" description="Disordered" evidence="1">
    <location>
        <begin position="1"/>
        <end position="56"/>
    </location>
</feature>
<proteinExistence type="predicted"/>
<accession>A0A183GFT7</accession>
<dbReference type="Proteomes" id="UP000050761">
    <property type="component" value="Unassembled WGS sequence"/>
</dbReference>
<sequence length="419" mass="45876">MSGNDLGRSGSRRDPTNRRRGRGAATAARGASSQEMNRRDEYARDPPRTRSQLIRPFPELSRHRALLAPRATRWFPRVTFTSPSCLASLTEDDKASPVGLILQPRCHDCVDGIRLLESIASAQLLQPPCNGWFGPAIPPRNTLNASGLYYDDTSTHLEYRLELPPQPGRLSSSFLGATPARRLAPGTFDEVPSAPHAQPHDAASPPERQGMRGPSQTTCTATPRAATFSPLPKWRRPPAWHPAFHEFLKSVTVYAGQHDVDPLCQHQPLLALRPQARQELRASSVPLRPAASMASRSGFPLRHRLLTSSLTRVSASLIDFSIDHTPASRQMPPRCLHTSAGTRPRHPLSRRVPWCGLTSRQLCNSKTVTGCSSSVTTTGNAHDYTAAGYRSSLRLIQKNMGGGSLTGTAFSASRIESYH</sequence>
<dbReference type="WBParaSite" id="HPBE_0002129001-mRNA-1">
    <property type="protein sequence ID" value="HPBE_0002129001-mRNA-1"/>
    <property type="gene ID" value="HPBE_0002129001"/>
</dbReference>
<dbReference type="EMBL" id="UZAH01032867">
    <property type="protein sequence ID" value="VDP24271.1"/>
    <property type="molecule type" value="Genomic_DNA"/>
</dbReference>
<feature type="region of interest" description="Disordered" evidence="1">
    <location>
        <begin position="184"/>
        <end position="232"/>
    </location>
</feature>
<name>A0A183GFT7_HELPZ</name>
<evidence type="ECO:0000313" key="2">
    <source>
        <dbReference type="EMBL" id="VDP24271.1"/>
    </source>
</evidence>
<keyword evidence="3" id="KW-1185">Reference proteome</keyword>
<reference evidence="2 3" key="1">
    <citation type="submission" date="2018-11" db="EMBL/GenBank/DDBJ databases">
        <authorList>
            <consortium name="Pathogen Informatics"/>
        </authorList>
    </citation>
    <scope>NUCLEOTIDE SEQUENCE [LARGE SCALE GENOMIC DNA]</scope>
</reference>
<reference evidence="4" key="2">
    <citation type="submission" date="2019-09" db="UniProtKB">
        <authorList>
            <consortium name="WormBaseParasite"/>
        </authorList>
    </citation>
    <scope>IDENTIFICATION</scope>
</reference>
<feature type="compositionally biased region" description="Basic and acidic residues" evidence="1">
    <location>
        <begin position="36"/>
        <end position="48"/>
    </location>
</feature>